<feature type="region of interest" description="Disordered" evidence="1">
    <location>
        <begin position="115"/>
        <end position="152"/>
    </location>
</feature>
<protein>
    <submittedName>
        <fullName evidence="2">Uncharacterized protein</fullName>
    </submittedName>
</protein>
<sequence>MGNNKSRMTSDYPRDMIFYVKRISSTFLGREITKRCGNEGQHNNLAEKDKTTLKFLQAAISYISEATDMGADLSNAAFIFSQPGREFVIQAGNGDWEFFFSEDLNNTIHGHCVRKGPKQASRGLWSSYSSTERTSGPANRNNTPRKAPGRINGLLALPSAA</sequence>
<evidence type="ECO:0000313" key="2">
    <source>
        <dbReference type="EMBL" id="PFX12012.1"/>
    </source>
</evidence>
<evidence type="ECO:0000313" key="3">
    <source>
        <dbReference type="Proteomes" id="UP000225706"/>
    </source>
</evidence>
<keyword evidence="3" id="KW-1185">Reference proteome</keyword>
<reference evidence="3" key="1">
    <citation type="journal article" date="2017" name="bioRxiv">
        <title>Comparative analysis of the genomes of Stylophora pistillata and Acropora digitifera provides evidence for extensive differences between species of corals.</title>
        <authorList>
            <person name="Voolstra C.R."/>
            <person name="Li Y."/>
            <person name="Liew Y.J."/>
            <person name="Baumgarten S."/>
            <person name="Zoccola D."/>
            <person name="Flot J.-F."/>
            <person name="Tambutte S."/>
            <person name="Allemand D."/>
            <person name="Aranda M."/>
        </authorList>
    </citation>
    <scope>NUCLEOTIDE SEQUENCE [LARGE SCALE GENOMIC DNA]</scope>
</reference>
<evidence type="ECO:0000256" key="1">
    <source>
        <dbReference type="SAM" id="MobiDB-lite"/>
    </source>
</evidence>
<dbReference type="AlphaFoldDB" id="A0A2B4R701"/>
<feature type="compositionally biased region" description="Polar residues" evidence="1">
    <location>
        <begin position="124"/>
        <end position="144"/>
    </location>
</feature>
<organism evidence="2 3">
    <name type="scientific">Stylophora pistillata</name>
    <name type="common">Smooth cauliflower coral</name>
    <dbReference type="NCBI Taxonomy" id="50429"/>
    <lineage>
        <taxon>Eukaryota</taxon>
        <taxon>Metazoa</taxon>
        <taxon>Cnidaria</taxon>
        <taxon>Anthozoa</taxon>
        <taxon>Hexacorallia</taxon>
        <taxon>Scleractinia</taxon>
        <taxon>Astrocoeniina</taxon>
        <taxon>Pocilloporidae</taxon>
        <taxon>Stylophora</taxon>
    </lineage>
</organism>
<gene>
    <name evidence="2" type="ORF">AWC38_SpisGene24096</name>
</gene>
<name>A0A2B4R701_STYPI</name>
<dbReference type="Proteomes" id="UP000225706">
    <property type="component" value="Unassembled WGS sequence"/>
</dbReference>
<proteinExistence type="predicted"/>
<comment type="caution">
    <text evidence="2">The sequence shown here is derived from an EMBL/GenBank/DDBJ whole genome shotgun (WGS) entry which is preliminary data.</text>
</comment>
<dbReference type="EMBL" id="LSMT01001656">
    <property type="protein sequence ID" value="PFX12012.1"/>
    <property type="molecule type" value="Genomic_DNA"/>
</dbReference>
<accession>A0A2B4R701</accession>
<dbReference type="OrthoDB" id="5959505at2759"/>